<dbReference type="PANTHER" id="PTHR35271:SF1">
    <property type="entry name" value="ABC TRANSPORTER, SUBSTRATE-BINDING LIPOPROTEIN"/>
    <property type="match status" value="1"/>
</dbReference>
<evidence type="ECO:0000256" key="1">
    <source>
        <dbReference type="SAM" id="SignalP"/>
    </source>
</evidence>
<evidence type="ECO:0000313" key="2">
    <source>
        <dbReference type="EMBL" id="BBO71567.1"/>
    </source>
</evidence>
<dbReference type="PANTHER" id="PTHR35271">
    <property type="entry name" value="ABC TRANSPORTER, SUBSTRATE-BINDING LIPOPROTEIN-RELATED"/>
    <property type="match status" value="1"/>
</dbReference>
<protein>
    <recommendedName>
        <fullName evidence="4">ABC transporter substrate-binding protein</fullName>
    </recommendedName>
</protein>
<gene>
    <name evidence="2" type="ORF">DSCA_54970</name>
</gene>
<evidence type="ECO:0008006" key="4">
    <source>
        <dbReference type="Google" id="ProtNLM"/>
    </source>
</evidence>
<dbReference type="InterPro" id="IPR007487">
    <property type="entry name" value="ABC_transpt-TYRBP-like"/>
</dbReference>
<dbReference type="EMBL" id="AP021874">
    <property type="protein sequence ID" value="BBO71567.1"/>
    <property type="molecule type" value="Genomic_DNA"/>
</dbReference>
<name>A0A5K7Z4L2_9BACT</name>
<reference evidence="2 3" key="1">
    <citation type="submission" date="2019-11" db="EMBL/GenBank/DDBJ databases">
        <title>Comparative genomics of hydrocarbon-degrading Desulfosarcina strains.</title>
        <authorList>
            <person name="Watanabe M."/>
            <person name="Kojima H."/>
            <person name="Fukui M."/>
        </authorList>
    </citation>
    <scope>NUCLEOTIDE SEQUENCE [LARGE SCALE GENOMIC DNA]</scope>
    <source>
        <strain evidence="2 3">PL12</strain>
    </source>
</reference>
<dbReference type="Gene3D" id="3.40.50.2300">
    <property type="match status" value="2"/>
</dbReference>
<feature type="signal peptide" evidence="1">
    <location>
        <begin position="1"/>
        <end position="23"/>
    </location>
</feature>
<feature type="chain" id="PRO_5024341630" description="ABC transporter substrate-binding protein" evidence="1">
    <location>
        <begin position="24"/>
        <end position="321"/>
    </location>
</feature>
<dbReference type="RefSeq" id="WP_155319382.1">
    <property type="nucleotide sequence ID" value="NZ_AP021874.1"/>
</dbReference>
<keyword evidence="1" id="KW-0732">Signal</keyword>
<dbReference type="KEGG" id="dalk:DSCA_54970"/>
<dbReference type="InterPro" id="IPR028082">
    <property type="entry name" value="Peripla_BP_I"/>
</dbReference>
<dbReference type="Proteomes" id="UP000427906">
    <property type="component" value="Chromosome"/>
</dbReference>
<keyword evidence="3" id="KW-1185">Reference proteome</keyword>
<organism evidence="2 3">
    <name type="scientific">Desulfosarcina alkanivorans</name>
    <dbReference type="NCBI Taxonomy" id="571177"/>
    <lineage>
        <taxon>Bacteria</taxon>
        <taxon>Pseudomonadati</taxon>
        <taxon>Thermodesulfobacteriota</taxon>
        <taxon>Desulfobacteria</taxon>
        <taxon>Desulfobacterales</taxon>
        <taxon>Desulfosarcinaceae</taxon>
        <taxon>Desulfosarcina</taxon>
    </lineage>
</organism>
<dbReference type="AlphaFoldDB" id="A0A5K7Z4L2"/>
<dbReference type="OrthoDB" id="5644906at2"/>
<dbReference type="Pfam" id="PF04392">
    <property type="entry name" value="ABC_sub_bind"/>
    <property type="match status" value="1"/>
</dbReference>
<accession>A0A5K7Z4L2</accession>
<evidence type="ECO:0000313" key="3">
    <source>
        <dbReference type="Proteomes" id="UP000427906"/>
    </source>
</evidence>
<sequence length="321" mass="35218">MKRLLSLGMSLVTAAVMVTSANASPYAGKKVLFIDSYHSGYAWSDGITTGVQRTLADTGVDLKVIHMDTKRNTDEAFKKEAALKAKTVIEQFKPDVVIAADDNASQYLIQPYYEDASLPFVFCGVNWDEKGYGFPYNNVTGMVEVTPIPQLLEQLQPLAKGDKIGFLGPDILTARKEAQNYKKVFGMTLTEYYAKDFEDWKKGFAELQAKVDILVIDSDGGLYKTQADEMKQFVEDNTKIPSGATYDFMAPYALITYGKVAEEQGDWSAGAALKILAGDSPKDIPVAKNSQGKLIVNTRIASKAGTDVPFDILQSAEKVIE</sequence>
<dbReference type="SUPFAM" id="SSF53822">
    <property type="entry name" value="Periplasmic binding protein-like I"/>
    <property type="match status" value="1"/>
</dbReference>
<proteinExistence type="predicted"/>